<dbReference type="PROSITE" id="PS50082">
    <property type="entry name" value="WD_REPEATS_2"/>
    <property type="match status" value="1"/>
</dbReference>
<dbReference type="SUPFAM" id="SSF50978">
    <property type="entry name" value="WD40 repeat-like"/>
    <property type="match status" value="1"/>
</dbReference>
<reference evidence="3 4" key="1">
    <citation type="journal article" date="2019" name="Mol. Ecol. Resour.">
        <title>Improving Illumina assemblies with Hi-C and long reads: an example with the North African dromedary.</title>
        <authorList>
            <person name="Elbers J.P."/>
            <person name="Rogers M.F."/>
            <person name="Perelman P.L."/>
            <person name="Proskuryakova A.A."/>
            <person name="Serdyukova N.A."/>
            <person name="Johnson W.E."/>
            <person name="Horin P."/>
            <person name="Corander J."/>
            <person name="Murphy D."/>
            <person name="Burger P.A."/>
        </authorList>
    </citation>
    <scope>NUCLEOTIDE SEQUENCE [LARGE SCALE GENOMIC DNA]</scope>
    <source>
        <strain evidence="3">Drom800</strain>
        <tissue evidence="3">Blood</tissue>
    </source>
</reference>
<dbReference type="AlphaFoldDB" id="A0A5N4D9Q4"/>
<dbReference type="PANTHER" id="PTHR44324">
    <property type="entry name" value="WD40 REPEAT DOMAIN 95"/>
    <property type="match status" value="1"/>
</dbReference>
<dbReference type="PANTHER" id="PTHR44324:SF4">
    <property type="entry name" value="WD40 REPEAT DOMAIN 95"/>
    <property type="match status" value="1"/>
</dbReference>
<evidence type="ECO:0000256" key="2">
    <source>
        <dbReference type="PROSITE-ProRule" id="PRU00221"/>
    </source>
</evidence>
<evidence type="ECO:0000256" key="1">
    <source>
        <dbReference type="ARBA" id="ARBA00022737"/>
    </source>
</evidence>
<dbReference type="InterPro" id="IPR051242">
    <property type="entry name" value="WD-EF-hand_domain"/>
</dbReference>
<evidence type="ECO:0000313" key="4">
    <source>
        <dbReference type="Proteomes" id="UP000299084"/>
    </source>
</evidence>
<dbReference type="InterPro" id="IPR001680">
    <property type="entry name" value="WD40_rpt"/>
</dbReference>
<dbReference type="InterPro" id="IPR015943">
    <property type="entry name" value="WD40/YVTN_repeat-like_dom_sf"/>
</dbReference>
<feature type="repeat" description="WD" evidence="2">
    <location>
        <begin position="1"/>
        <end position="35"/>
    </location>
</feature>
<name>A0A5N4D9Q4_CAMDR</name>
<protein>
    <submittedName>
        <fullName evidence="3">Uncharacterized protein</fullName>
    </submittedName>
</protein>
<keyword evidence="1" id="KW-0677">Repeat</keyword>
<dbReference type="Gene3D" id="2.130.10.10">
    <property type="entry name" value="YVTN repeat-like/Quinoprotein amine dehydrogenase"/>
    <property type="match status" value="1"/>
</dbReference>
<dbReference type="InterPro" id="IPR036322">
    <property type="entry name" value="WD40_repeat_dom_sf"/>
</dbReference>
<keyword evidence="2" id="KW-0853">WD repeat</keyword>
<organism evidence="3 4">
    <name type="scientific">Camelus dromedarius</name>
    <name type="common">Dromedary</name>
    <name type="synonym">Arabian camel</name>
    <dbReference type="NCBI Taxonomy" id="9838"/>
    <lineage>
        <taxon>Eukaryota</taxon>
        <taxon>Metazoa</taxon>
        <taxon>Chordata</taxon>
        <taxon>Craniata</taxon>
        <taxon>Vertebrata</taxon>
        <taxon>Euteleostomi</taxon>
        <taxon>Mammalia</taxon>
        <taxon>Eutheria</taxon>
        <taxon>Laurasiatheria</taxon>
        <taxon>Artiodactyla</taxon>
        <taxon>Tylopoda</taxon>
        <taxon>Camelidae</taxon>
        <taxon>Camelus</taxon>
    </lineage>
</organism>
<dbReference type="EMBL" id="JWIN03000014">
    <property type="protein sequence ID" value="KAB1267851.1"/>
    <property type="molecule type" value="Genomic_DNA"/>
</dbReference>
<comment type="caution">
    <text evidence="3">The sequence shown here is derived from an EMBL/GenBank/DDBJ whole genome shotgun (WGS) entry which is preliminary data.</text>
</comment>
<proteinExistence type="predicted"/>
<dbReference type="Pfam" id="PF00400">
    <property type="entry name" value="WD40"/>
    <property type="match status" value="1"/>
</dbReference>
<evidence type="ECO:0000313" key="3">
    <source>
        <dbReference type="EMBL" id="KAB1267851.1"/>
    </source>
</evidence>
<sequence length="197" mass="21623">MACCQYNPAFQQVVSCSEESVVKVWDFETGRLLSEFTGACGSAGITCLPFDPVEEAFRYCQRHVENHRNKEAVLCVAYCPPFLLATSHDDGESIIWNVISGHRYCKLNTSSPPEGAEDGEGLRHLLEAVREACPIANFTTLKFGRGLSRDKARISSMAVTAGDTCDYVADQDGLVHVCDIEEYGLPGPELQPSKGRQ</sequence>
<keyword evidence="4" id="KW-1185">Reference proteome</keyword>
<accession>A0A5N4D9Q4</accession>
<gene>
    <name evidence="3" type="ORF">Cadr_000012533</name>
</gene>
<dbReference type="Proteomes" id="UP000299084">
    <property type="component" value="Unassembled WGS sequence"/>
</dbReference>